<evidence type="ECO:0000313" key="8">
    <source>
        <dbReference type="EMBL" id="PPD57634.1"/>
    </source>
</evidence>
<gene>
    <name evidence="8" type="ORF">JP09_007785</name>
</gene>
<dbReference type="OrthoDB" id="9807568at2"/>
<sequence length="644" mass="69356">MPFSLALLILAPFIIGSLCLAFGRSRSALAILVFCVSAVVAVASIGLAISDDFPLNLNAASSWETLVTVFDFILLGYFLYAGINDYRKNGRQSRNLMVIGLVSAQILLALYLQSQTADSAAPVFFIDHLSVLMSLIISIIGGLICVYSLRYMADHENHKNLSRTRQNTFFFFMVILLGAMNGIVFADNMRWLYFFWEITTLCCYALIRHEETPEAVKNAFRALWMNLIGGLGLIVGIIYANGQLESVSLQSLINNGATVLMFPMACLFLASFVKAAQVPFHTWLLGAMVAPVPVSALLHSSTMVKAGVFLILRMAPGFEGTALSSAAVILGGFTFTAAAAMALSQSESKRVLALSTISNLGLIIMCAGINTPIAITAALAITVFHAVSKALLFLGVGIIDHGIGSRNIEDMQGLVYRRPMISFIVIAAIVTMVFAPFGMVIGKWAALESAGATSGLLLPITVLLLVTGSSFTIVFWAKWLGRMFTQAPGQTVPTREHFSALYHLPVVILLIAALTLSLLFSRLFSGFISPILSTAFPSSFTTSSSNFQTGIGVFAIWSIFLLLALIGLILMRTRKVKTDTISAYMCGENCASSTTSFNAVADSETELKLGSSYFLNVFSEGFEGNLQKLGLGILILSLAVVLVL</sequence>
<keyword evidence="3" id="KW-1133">Transmembrane helix</keyword>
<comment type="caution">
    <text evidence="8">The sequence shown here is derived from an EMBL/GenBank/DDBJ whole genome shotgun (WGS) entry which is preliminary data.</text>
</comment>
<dbReference type="PANTHER" id="PTHR43373">
    <property type="entry name" value="NA(+)/H(+) ANTIPORTER SUBUNIT"/>
    <property type="match status" value="1"/>
</dbReference>
<dbReference type="InterPro" id="IPR001750">
    <property type="entry name" value="ND/Mrp_TM"/>
</dbReference>
<dbReference type="InterPro" id="IPR050616">
    <property type="entry name" value="CPA3_Na-H_Antiporter_A"/>
</dbReference>
<name>A0A2P5P5R6_9CHLR</name>
<dbReference type="EMBL" id="JQAN02000011">
    <property type="protein sequence ID" value="PPD57634.1"/>
    <property type="molecule type" value="Genomic_DNA"/>
</dbReference>
<dbReference type="Pfam" id="PF00662">
    <property type="entry name" value="Proton_antipo_N"/>
    <property type="match status" value="1"/>
</dbReference>
<keyword evidence="9" id="KW-1185">Reference proteome</keyword>
<feature type="domain" description="NADH:quinone oxidoreductase/Mrp antiporter transmembrane" evidence="6">
    <location>
        <begin position="186"/>
        <end position="461"/>
    </location>
</feature>
<feature type="domain" description="NADH-Ubiquinone oxidoreductase (complex I) chain 5 N-terminal" evidence="7">
    <location>
        <begin position="124"/>
        <end position="157"/>
    </location>
</feature>
<organism evidence="8 9">
    <name type="scientific">Dehalogenimonas etheniformans</name>
    <dbReference type="NCBI Taxonomy" id="1536648"/>
    <lineage>
        <taxon>Bacteria</taxon>
        <taxon>Bacillati</taxon>
        <taxon>Chloroflexota</taxon>
        <taxon>Dehalococcoidia</taxon>
        <taxon>Dehalococcoidales</taxon>
        <taxon>Dehalococcoidaceae</taxon>
        <taxon>Dehalogenimonas</taxon>
    </lineage>
</organism>
<dbReference type="PRINTS" id="PR01434">
    <property type="entry name" value="NADHDHGNASE5"/>
</dbReference>
<proteinExistence type="predicted"/>
<dbReference type="Proteomes" id="UP000235653">
    <property type="component" value="Unassembled WGS sequence"/>
</dbReference>
<reference evidence="8 9" key="1">
    <citation type="journal article" date="2017" name="ISME J.">
        <title>Grape pomace compost harbors organohalide-respiring Dehalogenimonas species with novel reductive dehalogenase genes.</title>
        <authorList>
            <person name="Yang Y."/>
            <person name="Higgins S.A."/>
            <person name="Yan J."/>
            <person name="Simsir B."/>
            <person name="Chourey K."/>
            <person name="Iyer R."/>
            <person name="Hettich R.L."/>
            <person name="Baldwin B."/>
            <person name="Ogles D.M."/>
            <person name="Loffler F.E."/>
        </authorList>
    </citation>
    <scope>NUCLEOTIDE SEQUENCE [LARGE SCALE GENOMIC DNA]</scope>
    <source>
        <strain evidence="8 9">GP</strain>
    </source>
</reference>
<dbReference type="RefSeq" id="WP_102330646.1">
    <property type="nucleotide sequence ID" value="NZ_CP058566.2"/>
</dbReference>
<dbReference type="GO" id="GO:0016020">
    <property type="term" value="C:membrane"/>
    <property type="evidence" value="ECO:0007669"/>
    <property type="project" value="UniProtKB-SubCell"/>
</dbReference>
<evidence type="ECO:0000256" key="3">
    <source>
        <dbReference type="ARBA" id="ARBA00022989"/>
    </source>
</evidence>
<dbReference type="GO" id="GO:0012505">
    <property type="term" value="C:endomembrane system"/>
    <property type="evidence" value="ECO:0007669"/>
    <property type="project" value="UniProtKB-SubCell"/>
</dbReference>
<evidence type="ECO:0000259" key="7">
    <source>
        <dbReference type="Pfam" id="PF00662"/>
    </source>
</evidence>
<protein>
    <submittedName>
        <fullName evidence="8">Oxidoreductase</fullName>
    </submittedName>
</protein>
<dbReference type="PANTHER" id="PTHR43373:SF1">
    <property type="entry name" value="NA(+)_H(+) ANTIPORTER SUBUNIT A"/>
    <property type="match status" value="1"/>
</dbReference>
<dbReference type="AlphaFoldDB" id="A0A2P5P5R6"/>
<evidence type="ECO:0000256" key="4">
    <source>
        <dbReference type="ARBA" id="ARBA00023136"/>
    </source>
</evidence>
<evidence type="ECO:0000256" key="1">
    <source>
        <dbReference type="ARBA" id="ARBA00004127"/>
    </source>
</evidence>
<comment type="subcellular location">
    <subcellularLocation>
        <location evidence="1">Endomembrane system</location>
        <topology evidence="1">Multi-pass membrane protein</topology>
    </subcellularLocation>
    <subcellularLocation>
        <location evidence="5">Membrane</location>
        <topology evidence="5">Multi-pass membrane protein</topology>
    </subcellularLocation>
</comment>
<evidence type="ECO:0000256" key="5">
    <source>
        <dbReference type="RuleBase" id="RU000320"/>
    </source>
</evidence>
<keyword evidence="4" id="KW-0472">Membrane</keyword>
<evidence type="ECO:0000259" key="6">
    <source>
        <dbReference type="Pfam" id="PF00361"/>
    </source>
</evidence>
<keyword evidence="2 5" id="KW-0812">Transmembrane</keyword>
<dbReference type="Pfam" id="PF00361">
    <property type="entry name" value="Proton_antipo_M"/>
    <property type="match status" value="1"/>
</dbReference>
<evidence type="ECO:0000256" key="2">
    <source>
        <dbReference type="ARBA" id="ARBA00022692"/>
    </source>
</evidence>
<evidence type="ECO:0000313" key="9">
    <source>
        <dbReference type="Proteomes" id="UP000235653"/>
    </source>
</evidence>
<accession>A0A2P5P5R6</accession>
<dbReference type="InterPro" id="IPR001516">
    <property type="entry name" value="Proton_antipo_N"/>
</dbReference>